<accession>U7D684</accession>
<evidence type="ECO:0000313" key="2">
    <source>
        <dbReference type="Proteomes" id="UP000017148"/>
    </source>
</evidence>
<proteinExistence type="predicted"/>
<dbReference type="AlphaFoldDB" id="U7D684"/>
<dbReference type="EMBL" id="ASJR01000007">
    <property type="protein sequence ID" value="ERP32029.1"/>
    <property type="molecule type" value="Genomic_DNA"/>
</dbReference>
<organism evidence="1 2">
    <name type="scientific">Chitinivibrio alkaliphilus ACht1</name>
    <dbReference type="NCBI Taxonomy" id="1313304"/>
    <lineage>
        <taxon>Bacteria</taxon>
        <taxon>Pseudomonadati</taxon>
        <taxon>Fibrobacterota</taxon>
        <taxon>Chitinivibrionia</taxon>
        <taxon>Chitinivibrionales</taxon>
        <taxon>Chitinivibrionaceae</taxon>
        <taxon>Chitinivibrio</taxon>
    </lineage>
</organism>
<dbReference type="RefSeq" id="WP_022636504.1">
    <property type="nucleotide sequence ID" value="NZ_ASJR01000007.1"/>
</dbReference>
<sequence>MSSSSWYDTFKIRYEQFVHRFVRQTVSYANTINLLYDHIERVALECRGIANSLFLEEEEMDVLLISAYIFRLSCYEAPPFFVPCSIKLSPAMLSESISTCEKEALLYGCDEVQKERVYHLVQTLYHQTPPARLSSEDALLFTICKDGLLIDTFRQLAFQEYAHMKTEVCSSSRSSFEFLQKLYTREAAGATAVETEEDILTHQLSWLQTIHHLWTAKTIEKRDYITTLVNQSSQGPPQKAYPFLTFFVQKTQEAQAQKIKGI</sequence>
<gene>
    <name evidence="1" type="ORF">CALK_1010</name>
</gene>
<dbReference type="STRING" id="1313304.CALK_1010"/>
<keyword evidence="2" id="KW-1185">Reference proteome</keyword>
<evidence type="ECO:0000313" key="1">
    <source>
        <dbReference type="EMBL" id="ERP32029.1"/>
    </source>
</evidence>
<dbReference type="Proteomes" id="UP000017148">
    <property type="component" value="Unassembled WGS sequence"/>
</dbReference>
<reference evidence="1 2" key="1">
    <citation type="journal article" date="2013" name="Environ. Microbiol.">
        <title>Genome analysis of Chitinivibrio alkaliphilus gen. nov., sp. nov., a novel extremely haloalkaliphilic anaerobic chitinolytic bacterium from the candidate phylum Termite Group 3.</title>
        <authorList>
            <person name="Sorokin D.Y."/>
            <person name="Gumerov V.M."/>
            <person name="Rakitin A.L."/>
            <person name="Beletsky A.V."/>
            <person name="Damste J.S."/>
            <person name="Muyzer G."/>
            <person name="Mardanov A.V."/>
            <person name="Ravin N.V."/>
        </authorList>
    </citation>
    <scope>NUCLEOTIDE SEQUENCE [LARGE SCALE GENOMIC DNA]</scope>
    <source>
        <strain evidence="1 2">ACht1</strain>
    </source>
</reference>
<comment type="caution">
    <text evidence="1">The sequence shown here is derived from an EMBL/GenBank/DDBJ whole genome shotgun (WGS) entry which is preliminary data.</text>
</comment>
<protein>
    <submittedName>
        <fullName evidence="1">Uncharacterized protein</fullName>
    </submittedName>
</protein>
<name>U7D684_9BACT</name>